<dbReference type="SUPFAM" id="SSF53756">
    <property type="entry name" value="UDP-Glycosyltransferase/glycogen phosphorylase"/>
    <property type="match status" value="1"/>
</dbReference>
<evidence type="ECO:0000256" key="2">
    <source>
        <dbReference type="ARBA" id="ARBA00022676"/>
    </source>
</evidence>
<dbReference type="CDD" id="cd03784">
    <property type="entry name" value="GT1_Gtf-like"/>
    <property type="match status" value="1"/>
</dbReference>
<dbReference type="InterPro" id="IPR035595">
    <property type="entry name" value="UDP_glycos_trans_CS"/>
</dbReference>
<keyword evidence="5" id="KW-0472">Membrane</keyword>
<sequence>MEFKNAVLLLFICVLCFQLSHGAKILGIFPMPAKSHYTLGNSLMRGLAEAGHDVTMISPHNDKVPTRNGSYRNVVLTGFADSYEAAMKRANPFEKSHSNSFRYLLLFQKQITILIEKTFENPNVKELLNSDETFDIVIVEQITNEAFKYFAHHFKAHLVMFSSIAADSKINYVVANPTMISYTPLVDTDFSREMSLYQRIHNFLLYINEAIIYRYHWLPFQNTLLQKYFPGSPSMLELNYNVSLVLVNSHESIQPAIPLVPNMIPIGGFHINKPKSLPQDLQKYLDEATEGVVYASFGSSVKAKSLPNDKKEALLKTFGSVKEKVLWKWEGDEIKNLPSNVKTAKWFPQREILAHPNVKLFITQGGLLSLTETIYNGVPVLVIPIFGDQAMNAQMVISNGYGLSLPFHDPEFSDEKLTPILKELLSNPKYKDNALKRSQIFHDREMDPLQKAVYWIEYVIRHNGAPQLRVWGVNLPWYQLYSLDVIGILVTIIGLIFIFIYIIIKYLLSFITKKNSDIKYKQSKGTKKIKKN</sequence>
<reference evidence="6" key="1">
    <citation type="submission" date="2022-01" db="EMBL/GenBank/DDBJ databases">
        <authorList>
            <person name="King R."/>
        </authorList>
    </citation>
    <scope>NUCLEOTIDE SEQUENCE</scope>
</reference>
<dbReference type="PANTHER" id="PTHR48043:SF159">
    <property type="entry name" value="EG:EG0003.4 PROTEIN-RELATED"/>
    <property type="match status" value="1"/>
</dbReference>
<evidence type="ECO:0000256" key="1">
    <source>
        <dbReference type="ARBA" id="ARBA00009995"/>
    </source>
</evidence>
<dbReference type="EMBL" id="OV651815">
    <property type="protein sequence ID" value="CAH1108981.1"/>
    <property type="molecule type" value="Genomic_DNA"/>
</dbReference>
<dbReference type="FunFam" id="3.40.50.2000:FF:000050">
    <property type="entry name" value="UDP-glucuronosyltransferase"/>
    <property type="match status" value="1"/>
</dbReference>
<keyword evidence="7" id="KW-1185">Reference proteome</keyword>
<accession>A0A9P0GFI4</accession>
<evidence type="ECO:0000313" key="6">
    <source>
        <dbReference type="EMBL" id="CAH1108981.1"/>
    </source>
</evidence>
<keyword evidence="5" id="KW-0732">Signal</keyword>
<dbReference type="OrthoDB" id="5835829at2759"/>
<dbReference type="Proteomes" id="UP001153636">
    <property type="component" value="Chromosome 3"/>
</dbReference>
<dbReference type="GO" id="GO:0016020">
    <property type="term" value="C:membrane"/>
    <property type="evidence" value="ECO:0007669"/>
    <property type="project" value="UniProtKB-SubCell"/>
</dbReference>
<dbReference type="InterPro" id="IPR002213">
    <property type="entry name" value="UDP_glucos_trans"/>
</dbReference>
<dbReference type="InterPro" id="IPR050271">
    <property type="entry name" value="UDP-glycosyltransferase"/>
</dbReference>
<dbReference type="GO" id="GO:0015020">
    <property type="term" value="F:glucuronosyltransferase activity"/>
    <property type="evidence" value="ECO:0007669"/>
    <property type="project" value="UniProtKB-EC"/>
</dbReference>
<dbReference type="PROSITE" id="PS00375">
    <property type="entry name" value="UDPGT"/>
    <property type="match status" value="1"/>
</dbReference>
<keyword evidence="3 4" id="KW-0808">Transferase</keyword>
<comment type="similarity">
    <text evidence="1 4">Belongs to the UDP-glycosyltransferase family.</text>
</comment>
<feature type="transmembrane region" description="Helical" evidence="5">
    <location>
        <begin position="485"/>
        <end position="504"/>
    </location>
</feature>
<feature type="chain" id="PRO_5040534629" description="UDP-glucuronosyltransferase" evidence="5">
    <location>
        <begin position="23"/>
        <end position="532"/>
    </location>
</feature>
<organism evidence="6 7">
    <name type="scientific">Psylliodes chrysocephalus</name>
    <dbReference type="NCBI Taxonomy" id="3402493"/>
    <lineage>
        <taxon>Eukaryota</taxon>
        <taxon>Metazoa</taxon>
        <taxon>Ecdysozoa</taxon>
        <taxon>Arthropoda</taxon>
        <taxon>Hexapoda</taxon>
        <taxon>Insecta</taxon>
        <taxon>Pterygota</taxon>
        <taxon>Neoptera</taxon>
        <taxon>Endopterygota</taxon>
        <taxon>Coleoptera</taxon>
        <taxon>Polyphaga</taxon>
        <taxon>Cucujiformia</taxon>
        <taxon>Chrysomeloidea</taxon>
        <taxon>Chrysomelidae</taxon>
        <taxon>Galerucinae</taxon>
        <taxon>Alticini</taxon>
        <taxon>Psylliodes</taxon>
    </lineage>
</organism>
<comment type="catalytic activity">
    <reaction evidence="5">
        <text>glucuronate acceptor + UDP-alpha-D-glucuronate = acceptor beta-D-glucuronoside + UDP + H(+)</text>
        <dbReference type="Rhea" id="RHEA:21032"/>
        <dbReference type="ChEBI" id="CHEBI:15378"/>
        <dbReference type="ChEBI" id="CHEBI:58052"/>
        <dbReference type="ChEBI" id="CHEBI:58223"/>
        <dbReference type="ChEBI" id="CHEBI:132367"/>
        <dbReference type="ChEBI" id="CHEBI:132368"/>
        <dbReference type="EC" id="2.4.1.17"/>
    </reaction>
</comment>
<evidence type="ECO:0000256" key="3">
    <source>
        <dbReference type="ARBA" id="ARBA00022679"/>
    </source>
</evidence>
<protein>
    <recommendedName>
        <fullName evidence="5">UDP-glucuronosyltransferase</fullName>
        <ecNumber evidence="5">2.4.1.17</ecNumber>
    </recommendedName>
</protein>
<dbReference type="PANTHER" id="PTHR48043">
    <property type="entry name" value="EG:EG0003.4 PROTEIN-RELATED"/>
    <property type="match status" value="1"/>
</dbReference>
<comment type="subcellular location">
    <subcellularLocation>
        <location evidence="5">Membrane</location>
        <topology evidence="5">Single-pass membrane protein</topology>
    </subcellularLocation>
</comment>
<dbReference type="Pfam" id="PF00201">
    <property type="entry name" value="UDPGT"/>
    <property type="match status" value="1"/>
</dbReference>
<dbReference type="AlphaFoldDB" id="A0A9P0GFI4"/>
<keyword evidence="2 4" id="KW-0328">Glycosyltransferase</keyword>
<dbReference type="EC" id="2.4.1.17" evidence="5"/>
<evidence type="ECO:0000256" key="4">
    <source>
        <dbReference type="RuleBase" id="RU003718"/>
    </source>
</evidence>
<evidence type="ECO:0000313" key="7">
    <source>
        <dbReference type="Proteomes" id="UP001153636"/>
    </source>
</evidence>
<feature type="signal peptide" evidence="5">
    <location>
        <begin position="1"/>
        <end position="22"/>
    </location>
</feature>
<name>A0A9P0GFI4_9CUCU</name>
<dbReference type="Gene3D" id="3.40.50.2000">
    <property type="entry name" value="Glycogen Phosphorylase B"/>
    <property type="match status" value="1"/>
</dbReference>
<evidence type="ECO:0000256" key="5">
    <source>
        <dbReference type="RuleBase" id="RU362059"/>
    </source>
</evidence>
<keyword evidence="5" id="KW-1133">Transmembrane helix</keyword>
<gene>
    <name evidence="6" type="ORF">PSYICH_LOCUS8866</name>
</gene>
<keyword evidence="5" id="KW-0812">Transmembrane</keyword>
<proteinExistence type="inferred from homology"/>